<accession>A0A0G4I9Y2</accession>
<organism evidence="1">
    <name type="scientific">Chromera velia CCMP2878</name>
    <dbReference type="NCBI Taxonomy" id="1169474"/>
    <lineage>
        <taxon>Eukaryota</taxon>
        <taxon>Sar</taxon>
        <taxon>Alveolata</taxon>
        <taxon>Colpodellida</taxon>
        <taxon>Chromeraceae</taxon>
        <taxon>Chromera</taxon>
    </lineage>
</organism>
<evidence type="ECO:0000313" key="1">
    <source>
        <dbReference type="EMBL" id="CEM53944.1"/>
    </source>
</evidence>
<reference evidence="1" key="1">
    <citation type="submission" date="2014-11" db="EMBL/GenBank/DDBJ databases">
        <authorList>
            <person name="Otto D Thomas"/>
            <person name="Naeem Raeece"/>
        </authorList>
    </citation>
    <scope>NUCLEOTIDE SEQUENCE</scope>
</reference>
<protein>
    <submittedName>
        <fullName evidence="1">Uncharacterized protein</fullName>
    </submittedName>
</protein>
<dbReference type="EMBL" id="CDMZ01005742">
    <property type="protein sequence ID" value="CEM53944.1"/>
    <property type="molecule type" value="Genomic_DNA"/>
</dbReference>
<gene>
    <name evidence="1" type="ORF">Cvel_12390</name>
</gene>
<dbReference type="VEuPathDB" id="CryptoDB:Cvel_12390"/>
<name>A0A0G4I9Y2_9ALVE</name>
<sequence length="81" mass="8883">MGVYLRRRDLPWDIEENRRDADLVAVQSHILKALVECKAGGEGERGGCVDYRKGERALLLPTERPGSFTAAAEGRESVAAV</sequence>
<proteinExistence type="predicted"/>
<dbReference type="AlphaFoldDB" id="A0A0G4I9Y2"/>